<dbReference type="EMBL" id="CP081201">
    <property type="protein sequence ID" value="UXZ98801.1"/>
    <property type="molecule type" value="Genomic_DNA"/>
</dbReference>
<proteinExistence type="predicted"/>
<reference evidence="1" key="1">
    <citation type="submission" date="2021-08" db="EMBL/GenBank/DDBJ databases">
        <title>Complete genome sequence of Pseudomonas phytophila.</title>
        <authorList>
            <person name="Weir B.S."/>
            <person name="Templeton M.D."/>
            <person name="Arshed S."/>
            <person name="Andersen M.T."/>
            <person name="Jayaraman J."/>
        </authorList>
    </citation>
    <scope>NUCLEOTIDE SEQUENCE</scope>
    <source>
        <strain evidence="1">ICMP 23753</strain>
    </source>
</reference>
<accession>A0ABY6FLE0</accession>
<gene>
    <name evidence="1" type="ORF">K3169_13490</name>
</gene>
<organism evidence="1 2">
    <name type="scientific">Pseudomonas phytophila</name>
    <dbReference type="NCBI Taxonomy" id="2867264"/>
    <lineage>
        <taxon>Bacteria</taxon>
        <taxon>Pseudomonadati</taxon>
        <taxon>Pseudomonadota</taxon>
        <taxon>Gammaproteobacteria</taxon>
        <taxon>Pseudomonadales</taxon>
        <taxon>Pseudomonadaceae</taxon>
        <taxon>Pseudomonas</taxon>
    </lineage>
</organism>
<name>A0ABY6FLE0_9PSED</name>
<dbReference type="RefSeq" id="WP_161628566.1">
    <property type="nucleotide sequence ID" value="NZ_CP081201.1"/>
</dbReference>
<sequence length="47" mass="5337">MKAPKPETAGAYIRGACKTVQVAYSYQAQESRQKYRHANSSLEYKQV</sequence>
<protein>
    <submittedName>
        <fullName evidence="1">Uncharacterized protein</fullName>
    </submittedName>
</protein>
<evidence type="ECO:0000313" key="2">
    <source>
        <dbReference type="Proteomes" id="UP001063228"/>
    </source>
</evidence>
<dbReference type="Proteomes" id="UP001063228">
    <property type="component" value="Chromosome"/>
</dbReference>
<keyword evidence="2" id="KW-1185">Reference proteome</keyword>
<evidence type="ECO:0000313" key="1">
    <source>
        <dbReference type="EMBL" id="UXZ98801.1"/>
    </source>
</evidence>